<dbReference type="InterPro" id="IPR013094">
    <property type="entry name" value="AB_hydrolase_3"/>
</dbReference>
<sequence length="292" mass="31527">MFLEMAKSQMAEAQPSTDNVEEARAYFENVASMFPLAETVQCEPIQAGTVRAEWIMAPEASNRGTILYLHGGGYVVGSLNTHREMISRISRAAATRCLAIEYRLAPENPFPAAVEDAVAAYRWLLSSGVEPKRIVIAGDSAGGGLTVATLVALRDAGERLPAAAVCLSPWVDLALSGESMTSKAEVDPFVDKPSIQLMATLYLNGKDPHTPLASPLYADVRGLPPMLIQVGTAEVLLDDSTRLAERAQAAGVDVTLEPSEHMVHVWHYFGTAFPEIAEAVERIGNFIQRHVP</sequence>
<dbReference type="Pfam" id="PF07859">
    <property type="entry name" value="Abhydrolase_3"/>
    <property type="match status" value="1"/>
</dbReference>
<evidence type="ECO:0000256" key="1">
    <source>
        <dbReference type="ARBA" id="ARBA00010515"/>
    </source>
</evidence>
<protein>
    <submittedName>
        <fullName evidence="5">Alpha/beta hydrolase</fullName>
    </submittedName>
</protein>
<dbReference type="PROSITE" id="PS01174">
    <property type="entry name" value="LIPASE_GDXG_SER"/>
    <property type="match status" value="1"/>
</dbReference>
<evidence type="ECO:0000259" key="4">
    <source>
        <dbReference type="Pfam" id="PF07859"/>
    </source>
</evidence>
<dbReference type="PANTHER" id="PTHR48081">
    <property type="entry name" value="AB HYDROLASE SUPERFAMILY PROTEIN C4A8.06C"/>
    <property type="match status" value="1"/>
</dbReference>
<dbReference type="InterPro" id="IPR029058">
    <property type="entry name" value="AB_hydrolase_fold"/>
</dbReference>
<feature type="domain" description="Alpha/beta hydrolase fold-3" evidence="4">
    <location>
        <begin position="66"/>
        <end position="267"/>
    </location>
</feature>
<dbReference type="InterPro" id="IPR002168">
    <property type="entry name" value="Lipase_GDXG_HIS_AS"/>
</dbReference>
<evidence type="ECO:0000313" key="5">
    <source>
        <dbReference type="EMBL" id="RJP72422.1"/>
    </source>
</evidence>
<comment type="caution">
    <text evidence="5">The sequence shown here is derived from an EMBL/GenBank/DDBJ whole genome shotgun (WGS) entry which is preliminary data.</text>
</comment>
<dbReference type="GO" id="GO:0004806">
    <property type="term" value="F:triacylglycerol lipase activity"/>
    <property type="evidence" value="ECO:0007669"/>
    <property type="project" value="TreeGrafter"/>
</dbReference>
<accession>A0A419F2J1</accession>
<dbReference type="AlphaFoldDB" id="A0A419F2J1"/>
<dbReference type="EMBL" id="QZKI01000045">
    <property type="protein sequence ID" value="RJP72422.1"/>
    <property type="molecule type" value="Genomic_DNA"/>
</dbReference>
<keyword evidence="2 5" id="KW-0378">Hydrolase</keyword>
<organism evidence="5 6">
    <name type="scientific">Candidatus Abyssobacteria bacterium SURF_17</name>
    <dbReference type="NCBI Taxonomy" id="2093361"/>
    <lineage>
        <taxon>Bacteria</taxon>
        <taxon>Pseudomonadati</taxon>
        <taxon>Candidatus Hydrogenedentota</taxon>
        <taxon>Candidatus Abyssobacteria</taxon>
    </lineage>
</organism>
<dbReference type="PROSITE" id="PS01173">
    <property type="entry name" value="LIPASE_GDXG_HIS"/>
    <property type="match status" value="1"/>
</dbReference>
<dbReference type="PANTHER" id="PTHR48081:SF30">
    <property type="entry name" value="ACETYL-HYDROLASE LIPR-RELATED"/>
    <property type="match status" value="1"/>
</dbReference>
<name>A0A419F2J1_9BACT</name>
<proteinExistence type="inferred from homology"/>
<reference evidence="5 6" key="1">
    <citation type="journal article" date="2017" name="ISME J.">
        <title>Energy and carbon metabolisms in a deep terrestrial subsurface fluid microbial community.</title>
        <authorList>
            <person name="Momper L."/>
            <person name="Jungbluth S.P."/>
            <person name="Lee M.D."/>
            <person name="Amend J.P."/>
        </authorList>
    </citation>
    <scope>NUCLEOTIDE SEQUENCE [LARGE SCALE GENOMIC DNA]</scope>
    <source>
        <strain evidence="5">SURF_17</strain>
    </source>
</reference>
<evidence type="ECO:0000256" key="2">
    <source>
        <dbReference type="ARBA" id="ARBA00022801"/>
    </source>
</evidence>
<dbReference type="SUPFAM" id="SSF53474">
    <property type="entry name" value="alpha/beta-Hydrolases"/>
    <property type="match status" value="1"/>
</dbReference>
<evidence type="ECO:0000256" key="3">
    <source>
        <dbReference type="PROSITE-ProRule" id="PRU10038"/>
    </source>
</evidence>
<comment type="similarity">
    <text evidence="1">Belongs to the 'GDXG' lipolytic enzyme family.</text>
</comment>
<dbReference type="Gene3D" id="3.40.50.1820">
    <property type="entry name" value="alpha/beta hydrolase"/>
    <property type="match status" value="1"/>
</dbReference>
<dbReference type="InterPro" id="IPR033140">
    <property type="entry name" value="Lipase_GDXG_put_SER_AS"/>
</dbReference>
<feature type="active site" evidence="3">
    <location>
        <position position="140"/>
    </location>
</feature>
<gene>
    <name evidence="5" type="ORF">C4532_05965</name>
</gene>
<evidence type="ECO:0000313" key="6">
    <source>
        <dbReference type="Proteomes" id="UP000285961"/>
    </source>
</evidence>
<dbReference type="InterPro" id="IPR050300">
    <property type="entry name" value="GDXG_lipolytic_enzyme"/>
</dbReference>
<dbReference type="Proteomes" id="UP000285961">
    <property type="component" value="Unassembled WGS sequence"/>
</dbReference>